<dbReference type="InterPro" id="IPR038730">
    <property type="entry name" value="HyfE-like"/>
</dbReference>
<feature type="transmembrane region" description="Helical" evidence="6">
    <location>
        <begin position="132"/>
        <end position="149"/>
    </location>
</feature>
<organism evidence="7">
    <name type="scientific">uncultured Desulfobacterium sp</name>
    <dbReference type="NCBI Taxonomy" id="201089"/>
    <lineage>
        <taxon>Bacteria</taxon>
        <taxon>Pseudomonadati</taxon>
        <taxon>Thermodesulfobacteriota</taxon>
        <taxon>Desulfobacteria</taxon>
        <taxon>Desulfobacterales</taxon>
        <taxon>Desulfobacteriaceae</taxon>
        <taxon>Desulfobacterium</taxon>
        <taxon>environmental samples</taxon>
    </lineage>
</organism>
<dbReference type="AlphaFoldDB" id="E1YAN4"/>
<keyword evidence="4 6" id="KW-1133">Transmembrane helix</keyword>
<sequence length="222" mass="24717">MDYEIIDNMNIWTNIFILGLVLTNFRLLATSRLGAVIQTTVFQAFALSAFMLTMAERPWPLLLLFLALLTLIVKGVILPWLLRKAMRETGVQREIEPIVGYNTSVITGMVLLGLSFMIFIPLKTSVSQESAFLLPAALFTTLTGLMIIISRKNALTQVVGYLVMENGVYAFGAALAVEEPLLVEMGVLLDVFVAVFVMGITVYQISREFDNIDTDRLSELKD</sequence>
<evidence type="ECO:0000313" key="7">
    <source>
        <dbReference type="EMBL" id="CBX27628.1"/>
    </source>
</evidence>
<dbReference type="Pfam" id="PF00420">
    <property type="entry name" value="Oxidored_q2"/>
    <property type="match status" value="1"/>
</dbReference>
<dbReference type="Gene3D" id="1.10.287.3510">
    <property type="match status" value="1"/>
</dbReference>
<reference evidence="7" key="1">
    <citation type="journal article" date="2011" name="Environ. Microbiol.">
        <title>Genomic insights into the metabolic potential of the polycyclic aromatic hydrocarbon degrading sulfate-reducing Deltaproteobacterium N47.</title>
        <authorList>
            <person name="Bergmann F."/>
            <person name="Selesi D."/>
            <person name="Weinmaier T."/>
            <person name="Tischler P."/>
            <person name="Rattei T."/>
            <person name="Meckenstock R.U."/>
        </authorList>
    </citation>
    <scope>NUCLEOTIDE SEQUENCE</scope>
</reference>
<comment type="subcellular location">
    <subcellularLocation>
        <location evidence="1">Cell membrane</location>
        <topology evidence="1">Multi-pass membrane protein</topology>
    </subcellularLocation>
</comment>
<gene>
    <name evidence="7" type="ORF">N47_H24500</name>
</gene>
<evidence type="ECO:0000256" key="5">
    <source>
        <dbReference type="ARBA" id="ARBA00023136"/>
    </source>
</evidence>
<protein>
    <recommendedName>
        <fullName evidence="8">Hydrogenase-4 component E</fullName>
    </recommendedName>
</protein>
<feature type="transmembrane region" description="Helical" evidence="6">
    <location>
        <begin position="98"/>
        <end position="120"/>
    </location>
</feature>
<dbReference type="PANTHER" id="PTHR38601">
    <property type="entry name" value="HYDROGENASE-4 COMPONENT E"/>
    <property type="match status" value="1"/>
</dbReference>
<proteinExistence type="predicted"/>
<evidence type="ECO:0000256" key="3">
    <source>
        <dbReference type="ARBA" id="ARBA00022692"/>
    </source>
</evidence>
<dbReference type="InterPro" id="IPR039428">
    <property type="entry name" value="NUOK/Mnh_C1-like"/>
</dbReference>
<dbReference type="EMBL" id="FR695866">
    <property type="protein sequence ID" value="CBX27628.1"/>
    <property type="molecule type" value="Genomic_DNA"/>
</dbReference>
<keyword evidence="3 6" id="KW-0812">Transmembrane</keyword>
<evidence type="ECO:0000256" key="6">
    <source>
        <dbReference type="SAM" id="Phobius"/>
    </source>
</evidence>
<dbReference type="PANTHER" id="PTHR38601:SF1">
    <property type="entry name" value="HYDROGENASE-4 COMPONENT E"/>
    <property type="match status" value="1"/>
</dbReference>
<feature type="transmembrane region" description="Helical" evidence="6">
    <location>
        <begin position="183"/>
        <end position="203"/>
    </location>
</feature>
<evidence type="ECO:0008006" key="8">
    <source>
        <dbReference type="Google" id="ProtNLM"/>
    </source>
</evidence>
<dbReference type="GO" id="GO:0005886">
    <property type="term" value="C:plasma membrane"/>
    <property type="evidence" value="ECO:0007669"/>
    <property type="project" value="UniProtKB-SubCell"/>
</dbReference>
<evidence type="ECO:0000256" key="2">
    <source>
        <dbReference type="ARBA" id="ARBA00022475"/>
    </source>
</evidence>
<feature type="transmembrane region" description="Helical" evidence="6">
    <location>
        <begin position="158"/>
        <end position="177"/>
    </location>
</feature>
<name>E1YAN4_9BACT</name>
<evidence type="ECO:0000256" key="4">
    <source>
        <dbReference type="ARBA" id="ARBA00022989"/>
    </source>
</evidence>
<accession>E1YAN4</accession>
<feature type="transmembrane region" description="Helical" evidence="6">
    <location>
        <begin position="36"/>
        <end position="55"/>
    </location>
</feature>
<feature type="transmembrane region" description="Helical" evidence="6">
    <location>
        <begin position="12"/>
        <end position="29"/>
    </location>
</feature>
<feature type="transmembrane region" description="Helical" evidence="6">
    <location>
        <begin position="61"/>
        <end position="82"/>
    </location>
</feature>
<evidence type="ECO:0000256" key="1">
    <source>
        <dbReference type="ARBA" id="ARBA00004651"/>
    </source>
</evidence>
<keyword evidence="2" id="KW-1003">Cell membrane</keyword>
<keyword evidence="5 6" id="KW-0472">Membrane</keyword>